<dbReference type="WBParaSite" id="nRc.2.0.1.t21678-RA">
    <property type="protein sequence ID" value="nRc.2.0.1.t21678-RA"/>
    <property type="gene ID" value="nRc.2.0.1.g21678"/>
</dbReference>
<keyword evidence="2" id="KW-1185">Reference proteome</keyword>
<dbReference type="AlphaFoldDB" id="A0A915J7F7"/>
<evidence type="ECO:0000256" key="1">
    <source>
        <dbReference type="SAM" id="MobiDB-lite"/>
    </source>
</evidence>
<sequence>MCDVEESYFSMEEYLPRTSLLENAMLVSLWHCNIVHLLLMQSSSLFSTRKLDQLVGVYKHPQARLHLNVVDHSKAKADTSMTLPRSKTSSKIDKSD</sequence>
<name>A0A915J7F7_ROMCU</name>
<proteinExistence type="predicted"/>
<dbReference type="Proteomes" id="UP000887565">
    <property type="component" value="Unplaced"/>
</dbReference>
<reference evidence="3" key="1">
    <citation type="submission" date="2022-11" db="UniProtKB">
        <authorList>
            <consortium name="WormBaseParasite"/>
        </authorList>
    </citation>
    <scope>IDENTIFICATION</scope>
</reference>
<organism evidence="2 3">
    <name type="scientific">Romanomermis culicivorax</name>
    <name type="common">Nematode worm</name>
    <dbReference type="NCBI Taxonomy" id="13658"/>
    <lineage>
        <taxon>Eukaryota</taxon>
        <taxon>Metazoa</taxon>
        <taxon>Ecdysozoa</taxon>
        <taxon>Nematoda</taxon>
        <taxon>Enoplea</taxon>
        <taxon>Dorylaimia</taxon>
        <taxon>Mermithida</taxon>
        <taxon>Mermithoidea</taxon>
        <taxon>Mermithidae</taxon>
        <taxon>Romanomermis</taxon>
    </lineage>
</organism>
<accession>A0A915J7F7</accession>
<feature type="compositionally biased region" description="Polar residues" evidence="1">
    <location>
        <begin position="79"/>
        <end position="89"/>
    </location>
</feature>
<evidence type="ECO:0000313" key="2">
    <source>
        <dbReference type="Proteomes" id="UP000887565"/>
    </source>
</evidence>
<evidence type="ECO:0000313" key="3">
    <source>
        <dbReference type="WBParaSite" id="nRc.2.0.1.t21678-RA"/>
    </source>
</evidence>
<protein>
    <submittedName>
        <fullName evidence="3">Uncharacterized protein</fullName>
    </submittedName>
</protein>
<feature type="region of interest" description="Disordered" evidence="1">
    <location>
        <begin position="76"/>
        <end position="96"/>
    </location>
</feature>